<dbReference type="PANTHER" id="PTHR11089">
    <property type="entry name" value="GTP-BINDING PROTEIN-RELATED"/>
    <property type="match status" value="1"/>
</dbReference>
<dbReference type="PANTHER" id="PTHR11089:SF30">
    <property type="entry name" value="GUANINE NUCLEOTIDE-BINDING PROTEIN-LIKE 3 HOMOLOG"/>
    <property type="match status" value="1"/>
</dbReference>
<dbReference type="SUPFAM" id="SSF52540">
    <property type="entry name" value="P-loop containing nucleoside triphosphate hydrolases"/>
    <property type="match status" value="1"/>
</dbReference>
<dbReference type="InterPro" id="IPR023179">
    <property type="entry name" value="GTP-bd_ortho_bundle_sf"/>
</dbReference>
<keyword evidence="5" id="KW-1185">Reference proteome</keyword>
<dbReference type="AlphaFoldDB" id="D5VRQ2"/>
<feature type="domain" description="CP-type G" evidence="3">
    <location>
        <begin position="13"/>
        <end position="167"/>
    </location>
</feature>
<name>D5VRQ2_METIM</name>
<dbReference type="EMBL" id="CP002009">
    <property type="protein sequence ID" value="ADG13255.1"/>
    <property type="molecule type" value="Genomic_DNA"/>
</dbReference>
<dbReference type="Gene3D" id="3.40.50.300">
    <property type="entry name" value="P-loop containing nucleotide triphosphate hydrolases"/>
    <property type="match status" value="1"/>
</dbReference>
<reference evidence="4" key="1">
    <citation type="submission" date="2010-04" db="EMBL/GenBank/DDBJ databases">
        <title>Complete sequence of Methanocaldococcus infernus ME.</title>
        <authorList>
            <consortium name="US DOE Joint Genome Institute"/>
            <person name="Lucas S."/>
            <person name="Copeland A."/>
            <person name="Lapidus A."/>
            <person name="Cheng J.-F."/>
            <person name="Bruce D."/>
            <person name="Goodwin L."/>
            <person name="Pitluck S."/>
            <person name="Munk A.C."/>
            <person name="Detter J.C."/>
            <person name="Han C."/>
            <person name="Tapia R."/>
            <person name="Land M."/>
            <person name="Hauser L."/>
            <person name="Kyrpides N."/>
            <person name="Mikhailova N."/>
            <person name="Sieprawska-Lupa M."/>
            <person name="Whitman W.B."/>
            <person name="Woyke T."/>
        </authorList>
    </citation>
    <scope>NUCLEOTIDE SEQUENCE [LARGE SCALE GENOMIC DNA]</scope>
    <source>
        <strain evidence="4">ME</strain>
    </source>
</reference>
<sequence>MVNKKMGKKVPVKKIVNKVIDECDIILLVLDARDPELTRNREIEEKIRKKGKKVIYVLNKADLVPKEILEKWKSLLPGEVVYLSAKRRLGTKILRDKIKEIAKSLNKEKVNVGIIGYPNVGKSSIINALTGSRKAISGSLAGLTKGEQWVRLTKKIRLLDTPGVLEMKDEDDLIISGALRLEKVENPVPAALKLLKRIDNFDKDVIKEYFDIDYEEVDEELIKRIGEKRKYLEKGGEIDLKRTAKAIIKEYQDGKLNYYKVDIKKYGQEREKDISFITKHLENFPFLEDAKAILLELKDKEELKDKIKKPVLGYKKIDDNYLIISFGEKTKDSGRKKVDDLSKKLNLEKISEFGGKIGKNNIYLVVAREK</sequence>
<dbReference type="InterPro" id="IPR006073">
    <property type="entry name" value="GTP-bd"/>
</dbReference>
<gene>
    <name evidence="4" type="ordered locus">Metin_0585</name>
</gene>
<dbReference type="HOGENOM" id="CLU_011106_1_2_2"/>
<dbReference type="eggNOG" id="arCOG00350">
    <property type="taxonomic scope" value="Archaea"/>
</dbReference>
<dbReference type="CDD" id="cd01859">
    <property type="entry name" value="MJ1464"/>
    <property type="match status" value="1"/>
</dbReference>
<dbReference type="InterPro" id="IPR027417">
    <property type="entry name" value="P-loop_NTPase"/>
</dbReference>
<evidence type="ECO:0000256" key="1">
    <source>
        <dbReference type="ARBA" id="ARBA00022741"/>
    </source>
</evidence>
<dbReference type="STRING" id="573063.Metin_0585"/>
<dbReference type="Gene3D" id="1.10.1580.10">
    <property type="match status" value="1"/>
</dbReference>
<keyword evidence="1" id="KW-0547">Nucleotide-binding</keyword>
<dbReference type="Pfam" id="PF01926">
    <property type="entry name" value="MMR_HSR1"/>
    <property type="match status" value="1"/>
</dbReference>
<accession>D5VRQ2</accession>
<evidence type="ECO:0000256" key="2">
    <source>
        <dbReference type="ARBA" id="ARBA00023134"/>
    </source>
</evidence>
<evidence type="ECO:0000313" key="5">
    <source>
        <dbReference type="Proteomes" id="UP000002061"/>
    </source>
</evidence>
<protein>
    <submittedName>
        <fullName evidence="4">GTP-binding protein HSR1-related protein</fullName>
    </submittedName>
</protein>
<dbReference type="GO" id="GO:0005525">
    <property type="term" value="F:GTP binding"/>
    <property type="evidence" value="ECO:0007669"/>
    <property type="project" value="UniProtKB-KW"/>
</dbReference>
<dbReference type="PROSITE" id="PS51721">
    <property type="entry name" value="G_CP"/>
    <property type="match status" value="1"/>
</dbReference>
<evidence type="ECO:0000259" key="3">
    <source>
        <dbReference type="PROSITE" id="PS51721"/>
    </source>
</evidence>
<organism evidence="4 5">
    <name type="scientific">Methanocaldococcus infernus (strain DSM 11812 / JCM 15783 / ME)</name>
    <dbReference type="NCBI Taxonomy" id="573063"/>
    <lineage>
        <taxon>Archaea</taxon>
        <taxon>Methanobacteriati</taxon>
        <taxon>Methanobacteriota</taxon>
        <taxon>Methanomada group</taxon>
        <taxon>Methanococci</taxon>
        <taxon>Methanococcales</taxon>
        <taxon>Methanocaldococcaceae</taxon>
        <taxon>Methanocaldococcus</taxon>
    </lineage>
</organism>
<dbReference type="InterPro" id="IPR050755">
    <property type="entry name" value="TRAFAC_YlqF/YawG_RiboMat"/>
</dbReference>
<dbReference type="InterPro" id="IPR030378">
    <property type="entry name" value="G_CP_dom"/>
</dbReference>
<evidence type="ECO:0000313" key="4">
    <source>
        <dbReference type="EMBL" id="ADG13255.1"/>
    </source>
</evidence>
<dbReference type="Proteomes" id="UP000002061">
    <property type="component" value="Chromosome"/>
</dbReference>
<proteinExistence type="predicted"/>
<dbReference type="KEGG" id="mif:Metin_0585"/>
<keyword evidence="2" id="KW-0342">GTP-binding</keyword>
<dbReference type="PRINTS" id="PR00326">
    <property type="entry name" value="GTP1OBG"/>
</dbReference>